<dbReference type="InterPro" id="IPR015421">
    <property type="entry name" value="PyrdxlP-dep_Trfase_major"/>
</dbReference>
<sequence length="408" mass="45486">MKLAERMSRLGTETAFEVLAKVVDLRRKGRDIVSFCIGEPDFDTPEHIREAGIQAIQKGRTHYGPPAGLPELREAIAAHLTKRYGVPYSMDEIVVTAGGKSIILFAIQALVNEGDEVIYPNPGYPIYESAIDFVGGKRVPLPYWESRGFSFDINELERLITPKTKMVVINSPANPTGGVIAADDLKRLAELAKKHDFWILTDEIYSDITYDKEFHSILKFPGVKERTILLHGFSKIYAMCGWRLGYGAMPRELVPGIARLNNNYVACAATFTQLAGKTALEGSQEPSRKMVAEYKARRDLIVGLLNEIKGVRCHLPFGAFYVFANVTGACKNLGFKDSLDVEDYALEKAGVAVLSRMRFGRKNAGENDEYIRLSYATGTKDIQEGLKRLKAALEDQALASQWLKERKK</sequence>
<evidence type="ECO:0000256" key="1">
    <source>
        <dbReference type="ARBA" id="ARBA00001933"/>
    </source>
</evidence>
<evidence type="ECO:0000313" key="11">
    <source>
        <dbReference type="Proteomes" id="UP000564964"/>
    </source>
</evidence>
<dbReference type="InterPro" id="IPR004839">
    <property type="entry name" value="Aminotransferase_I/II_large"/>
</dbReference>
<gene>
    <name evidence="9" type="ORF">HA252_06890</name>
    <name evidence="10" type="ORF">J4203_01235</name>
</gene>
<evidence type="ECO:0000259" key="8">
    <source>
        <dbReference type="Pfam" id="PF00155"/>
    </source>
</evidence>
<evidence type="ECO:0000313" key="10">
    <source>
        <dbReference type="EMBL" id="MBS3062471.1"/>
    </source>
</evidence>
<dbReference type="EMBL" id="JAGVWE010000002">
    <property type="protein sequence ID" value="MBS3062471.1"/>
    <property type="molecule type" value="Genomic_DNA"/>
</dbReference>
<dbReference type="Gene3D" id="3.90.1150.10">
    <property type="entry name" value="Aspartate Aminotransferase, domain 1"/>
    <property type="match status" value="1"/>
</dbReference>
<dbReference type="InterPro" id="IPR015424">
    <property type="entry name" value="PyrdxlP-dep_Trfase"/>
</dbReference>
<dbReference type="EC" id="2.6.1.-" evidence="7"/>
<evidence type="ECO:0000256" key="5">
    <source>
        <dbReference type="ARBA" id="ARBA00022679"/>
    </source>
</evidence>
<dbReference type="PANTHER" id="PTHR46383">
    <property type="entry name" value="ASPARTATE AMINOTRANSFERASE"/>
    <property type="match status" value="1"/>
</dbReference>
<evidence type="ECO:0000256" key="6">
    <source>
        <dbReference type="ARBA" id="ARBA00022898"/>
    </source>
</evidence>
<reference evidence="10" key="3">
    <citation type="submission" date="2021-05" db="EMBL/GenBank/DDBJ databases">
        <title>Protein family content uncovers lineage relationships and bacterial pathway maintenance mechanisms in DPANN archaea.</title>
        <authorList>
            <person name="Castelle C.J."/>
            <person name="Meheust R."/>
            <person name="Jaffe A.L."/>
            <person name="Seitz K."/>
            <person name="Gong X."/>
            <person name="Baker B.J."/>
            <person name="Banfield J.F."/>
        </authorList>
    </citation>
    <scope>NUCLEOTIDE SEQUENCE</scope>
    <source>
        <strain evidence="10">RIFCSPLOWO2_01_FULL_58_19</strain>
    </source>
</reference>
<dbReference type="GO" id="GO:0008483">
    <property type="term" value="F:transaminase activity"/>
    <property type="evidence" value="ECO:0007669"/>
    <property type="project" value="UniProtKB-KW"/>
</dbReference>
<comment type="similarity">
    <text evidence="2 7">Belongs to the class-I pyridoxal-phosphate-dependent aminotransferase family.</text>
</comment>
<evidence type="ECO:0000313" key="9">
    <source>
        <dbReference type="EMBL" id="HIH17102.1"/>
    </source>
</evidence>
<dbReference type="GO" id="GO:0030170">
    <property type="term" value="F:pyridoxal phosphate binding"/>
    <property type="evidence" value="ECO:0007669"/>
    <property type="project" value="InterPro"/>
</dbReference>
<dbReference type="CDD" id="cd00609">
    <property type="entry name" value="AAT_like"/>
    <property type="match status" value="1"/>
</dbReference>
<evidence type="ECO:0000256" key="4">
    <source>
        <dbReference type="ARBA" id="ARBA00022576"/>
    </source>
</evidence>
<dbReference type="Gene3D" id="3.40.640.10">
    <property type="entry name" value="Type I PLP-dependent aspartate aminotransferase-like (Major domain)"/>
    <property type="match status" value="1"/>
</dbReference>
<dbReference type="EMBL" id="DUGH01000165">
    <property type="protein sequence ID" value="HIH17102.1"/>
    <property type="molecule type" value="Genomic_DNA"/>
</dbReference>
<dbReference type="InterPro" id="IPR050596">
    <property type="entry name" value="AspAT/PAT-like"/>
</dbReference>
<dbReference type="InterPro" id="IPR015422">
    <property type="entry name" value="PyrdxlP-dep_Trfase_small"/>
</dbReference>
<reference evidence="10" key="2">
    <citation type="submission" date="2021-03" db="EMBL/GenBank/DDBJ databases">
        <authorList>
            <person name="Jaffe A."/>
        </authorList>
    </citation>
    <scope>NUCLEOTIDE SEQUENCE</scope>
    <source>
        <strain evidence="10">RIFCSPLOWO2_01_FULL_58_19</strain>
    </source>
</reference>
<keyword evidence="6" id="KW-0663">Pyridoxal phosphate</keyword>
<dbReference type="Proteomes" id="UP000678237">
    <property type="component" value="Unassembled WGS sequence"/>
</dbReference>
<dbReference type="Pfam" id="PF00155">
    <property type="entry name" value="Aminotran_1_2"/>
    <property type="match status" value="1"/>
</dbReference>
<organism evidence="9 11">
    <name type="scientific">Candidatus Iainarchaeum sp</name>
    <dbReference type="NCBI Taxonomy" id="3101447"/>
    <lineage>
        <taxon>Archaea</taxon>
        <taxon>Candidatus Iainarchaeota</taxon>
        <taxon>Candidatus Iainarchaeia</taxon>
        <taxon>Candidatus Iainarchaeales</taxon>
        <taxon>Candidatus Iainarchaeaceae</taxon>
        <taxon>Candidatus Iainarchaeum</taxon>
    </lineage>
</organism>
<dbReference type="PANTHER" id="PTHR46383:SF1">
    <property type="entry name" value="ASPARTATE AMINOTRANSFERASE"/>
    <property type="match status" value="1"/>
</dbReference>
<dbReference type="PROSITE" id="PS00105">
    <property type="entry name" value="AA_TRANSFER_CLASS_1"/>
    <property type="match status" value="1"/>
</dbReference>
<comment type="subunit">
    <text evidence="3">Homodimer.</text>
</comment>
<protein>
    <recommendedName>
        <fullName evidence="7">Aminotransferase</fullName>
        <ecNumber evidence="7">2.6.1.-</ecNumber>
    </recommendedName>
</protein>
<keyword evidence="5 7" id="KW-0808">Transferase</keyword>
<dbReference type="AlphaFoldDB" id="A0A7J4JH78"/>
<keyword evidence="4 7" id="KW-0032">Aminotransferase</keyword>
<dbReference type="GO" id="GO:0006520">
    <property type="term" value="P:amino acid metabolic process"/>
    <property type="evidence" value="ECO:0007669"/>
    <property type="project" value="InterPro"/>
</dbReference>
<accession>A0A7J4JH78</accession>
<reference evidence="9" key="1">
    <citation type="journal article" date="2020" name="bioRxiv">
        <title>A rank-normalized archaeal taxonomy based on genome phylogeny resolves widespread incomplete and uneven classifications.</title>
        <authorList>
            <person name="Rinke C."/>
            <person name="Chuvochina M."/>
            <person name="Mussig A.J."/>
            <person name="Chaumeil P.-A."/>
            <person name="Waite D.W."/>
            <person name="Whitman W.B."/>
            <person name="Parks D.H."/>
            <person name="Hugenholtz P."/>
        </authorList>
    </citation>
    <scope>NUCLEOTIDE SEQUENCE</scope>
    <source>
        <strain evidence="9">UBA10219</strain>
    </source>
</reference>
<dbReference type="FunFam" id="3.40.640.10:FF:000033">
    <property type="entry name" value="Aspartate aminotransferase"/>
    <property type="match status" value="1"/>
</dbReference>
<proteinExistence type="inferred from homology"/>
<comment type="caution">
    <text evidence="9">The sequence shown here is derived from an EMBL/GenBank/DDBJ whole genome shotgun (WGS) entry which is preliminary data.</text>
</comment>
<dbReference type="Proteomes" id="UP000564964">
    <property type="component" value="Unassembled WGS sequence"/>
</dbReference>
<dbReference type="InterPro" id="IPR004838">
    <property type="entry name" value="NHTrfase_class1_PyrdxlP-BS"/>
</dbReference>
<evidence type="ECO:0000256" key="3">
    <source>
        <dbReference type="ARBA" id="ARBA00011738"/>
    </source>
</evidence>
<comment type="cofactor">
    <cofactor evidence="1 7">
        <name>pyridoxal 5'-phosphate</name>
        <dbReference type="ChEBI" id="CHEBI:597326"/>
    </cofactor>
</comment>
<evidence type="ECO:0000256" key="2">
    <source>
        <dbReference type="ARBA" id="ARBA00007441"/>
    </source>
</evidence>
<feature type="domain" description="Aminotransferase class I/classII large" evidence="8">
    <location>
        <begin position="31"/>
        <end position="386"/>
    </location>
</feature>
<name>A0A7J4JH78_9ARCH</name>
<evidence type="ECO:0000256" key="7">
    <source>
        <dbReference type="RuleBase" id="RU000481"/>
    </source>
</evidence>
<dbReference type="SUPFAM" id="SSF53383">
    <property type="entry name" value="PLP-dependent transferases"/>
    <property type="match status" value="1"/>
</dbReference>